<reference evidence="4 5" key="1">
    <citation type="submission" date="2016-10" db="EMBL/GenBank/DDBJ databases">
        <authorList>
            <person name="de Groot N.N."/>
        </authorList>
    </citation>
    <scope>NUCLEOTIDE SEQUENCE [LARGE SCALE GENOMIC DNA]</scope>
    <source>
        <strain evidence="4 5">DSM 45514</strain>
    </source>
</reference>
<evidence type="ECO:0000313" key="5">
    <source>
        <dbReference type="Proteomes" id="UP000199387"/>
    </source>
</evidence>
<dbReference type="GO" id="GO:0003723">
    <property type="term" value="F:RNA binding"/>
    <property type="evidence" value="ECO:0007669"/>
    <property type="project" value="InterPro"/>
</dbReference>
<dbReference type="RefSeq" id="WP_091566555.1">
    <property type="nucleotide sequence ID" value="NZ_FMZA01000003.1"/>
</dbReference>
<gene>
    <name evidence="4" type="ORF">SAMN04488112_103130</name>
</gene>
<accession>A0A1G6J0V9</accession>
<keyword evidence="1 4" id="KW-0689">Ribosomal protein</keyword>
<proteinExistence type="predicted"/>
<dbReference type="Gene3D" id="3.30.1330.30">
    <property type="match status" value="1"/>
</dbReference>
<evidence type="ECO:0000259" key="3">
    <source>
        <dbReference type="Pfam" id="PF01248"/>
    </source>
</evidence>
<dbReference type="InterPro" id="IPR039109">
    <property type="entry name" value="Ribosomal_eL30-like"/>
</dbReference>
<evidence type="ECO:0000256" key="1">
    <source>
        <dbReference type="ARBA" id="ARBA00022980"/>
    </source>
</evidence>
<dbReference type="PANTHER" id="PTHR11449">
    <property type="entry name" value="RIBOSOMAL PROTEIN L30"/>
    <property type="match status" value="1"/>
</dbReference>
<dbReference type="OrthoDB" id="9794863at2"/>
<dbReference type="GO" id="GO:1990904">
    <property type="term" value="C:ribonucleoprotein complex"/>
    <property type="evidence" value="ECO:0007669"/>
    <property type="project" value="UniProtKB-KW"/>
</dbReference>
<dbReference type="Pfam" id="PF01248">
    <property type="entry name" value="Ribosomal_L7Ae"/>
    <property type="match status" value="1"/>
</dbReference>
<dbReference type="SUPFAM" id="SSF55315">
    <property type="entry name" value="L30e-like"/>
    <property type="match status" value="1"/>
</dbReference>
<dbReference type="GO" id="GO:0005840">
    <property type="term" value="C:ribosome"/>
    <property type="evidence" value="ECO:0007669"/>
    <property type="project" value="UniProtKB-KW"/>
</dbReference>
<evidence type="ECO:0000256" key="2">
    <source>
        <dbReference type="ARBA" id="ARBA00023274"/>
    </source>
</evidence>
<dbReference type="AlphaFoldDB" id="A0A1G6J0V9"/>
<organism evidence="4 5">
    <name type="scientific">Melghirimyces thermohalophilus</name>
    <dbReference type="NCBI Taxonomy" id="1236220"/>
    <lineage>
        <taxon>Bacteria</taxon>
        <taxon>Bacillati</taxon>
        <taxon>Bacillota</taxon>
        <taxon>Bacilli</taxon>
        <taxon>Bacillales</taxon>
        <taxon>Thermoactinomycetaceae</taxon>
        <taxon>Melghirimyces</taxon>
    </lineage>
</organism>
<sequence>MNKQQLLQMLGLAMRAGKVVSGEEQVLAAIRSGAAYRVLISDDAAPNARKKIANKCDFYDVPLTIAGSRQELGGAIGKAERVVIAVTDPGFAKAMGNGASN</sequence>
<name>A0A1G6J0V9_9BACL</name>
<dbReference type="InterPro" id="IPR029064">
    <property type="entry name" value="Ribosomal_eL30-like_sf"/>
</dbReference>
<keyword evidence="5" id="KW-1185">Reference proteome</keyword>
<feature type="domain" description="Ribosomal protein eL8/eL30/eS12/Gadd45" evidence="3">
    <location>
        <begin position="5"/>
        <end position="94"/>
    </location>
</feature>
<keyword evidence="2" id="KW-0687">Ribonucleoprotein</keyword>
<dbReference type="STRING" id="1236220.SAMN04488112_103130"/>
<dbReference type="InterPro" id="IPR004038">
    <property type="entry name" value="Ribosomal_eL8/eL30/eS12/Gad45"/>
</dbReference>
<dbReference type="EMBL" id="FMZA01000003">
    <property type="protein sequence ID" value="SDC12320.1"/>
    <property type="molecule type" value="Genomic_DNA"/>
</dbReference>
<dbReference type="Proteomes" id="UP000199387">
    <property type="component" value="Unassembled WGS sequence"/>
</dbReference>
<evidence type="ECO:0000313" key="4">
    <source>
        <dbReference type="EMBL" id="SDC12320.1"/>
    </source>
</evidence>
<protein>
    <submittedName>
        <fullName evidence="4">LSU ribosomal protein L7AE</fullName>
    </submittedName>
</protein>